<feature type="region of interest" description="Disordered" evidence="7">
    <location>
        <begin position="428"/>
        <end position="449"/>
    </location>
</feature>
<evidence type="ECO:0000313" key="10">
    <source>
        <dbReference type="Proteomes" id="UP000218896"/>
    </source>
</evidence>
<dbReference type="GO" id="GO:0051539">
    <property type="term" value="F:4 iron, 4 sulfur cluster binding"/>
    <property type="evidence" value="ECO:0007669"/>
    <property type="project" value="UniProtKB-KW"/>
</dbReference>
<evidence type="ECO:0000256" key="2">
    <source>
        <dbReference type="ARBA" id="ARBA00022617"/>
    </source>
</evidence>
<dbReference type="Proteomes" id="UP000218896">
    <property type="component" value="Unassembled WGS sequence"/>
</dbReference>
<dbReference type="OrthoDB" id="7459360at2"/>
<keyword evidence="1" id="KW-0004">4Fe-4S</keyword>
<evidence type="ECO:0000256" key="4">
    <source>
        <dbReference type="ARBA" id="ARBA00023002"/>
    </source>
</evidence>
<evidence type="ECO:0000256" key="6">
    <source>
        <dbReference type="ARBA" id="ARBA00023014"/>
    </source>
</evidence>
<keyword evidence="5" id="KW-0408">Iron</keyword>
<evidence type="ECO:0000256" key="3">
    <source>
        <dbReference type="ARBA" id="ARBA00022723"/>
    </source>
</evidence>
<evidence type="ECO:0000256" key="1">
    <source>
        <dbReference type="ARBA" id="ARBA00022485"/>
    </source>
</evidence>
<keyword evidence="6" id="KW-0411">Iron-sulfur</keyword>
<dbReference type="NCBIfam" id="TIGR02435">
    <property type="entry name" value="CobG"/>
    <property type="match status" value="1"/>
</dbReference>
<dbReference type="SUPFAM" id="SSF55124">
    <property type="entry name" value="Nitrite/Sulfite reductase N-terminal domain-like"/>
    <property type="match status" value="1"/>
</dbReference>
<dbReference type="InterPro" id="IPR045854">
    <property type="entry name" value="NO2/SO3_Rdtase_4Fe4S_sf"/>
</dbReference>
<dbReference type="Pfam" id="PF03460">
    <property type="entry name" value="NIR_SIR_ferr"/>
    <property type="match status" value="1"/>
</dbReference>
<sequence length="449" mass="47295">MPIPDHYRRGACPSAGNPMASGDGLLSRIRLIDGRLTPSGLRRVAALADEHGSGLIEITGRGNLQLRGIAEEAEAELTATLVDAGLAVEPAAAEAVRNIQCSAAADLDPQALIDPAPQARDLDQRLISDDRFRALPPKFRFVFNGGGLTHLADADGDIRADAVSTPEGTRYRIGLAGTSATAHSLGNCKPSQVVDVLVELALIFLEERQQLITPARRMRQLLDASGSSPFAGLRDLSRPGGVMADHPPAPEPGRTSAGTVLGVALGCLGTSSARLIAEQLEAHNDTLRITPRRHLIMPHGPVTNPGLAEAPELIHTPGDPRLSAIACPGMPGCASGSTATRRDALDWADQVPELFDGRNLVHVSGCPKGCAHPGKAPVVLVAREGRYDLVLDDRALPEEEGHRIASGLLPEEVPDTLRALVSTATLNSPGDEPLVQSLGRVAQASRNRR</sequence>
<dbReference type="InterPro" id="IPR051329">
    <property type="entry name" value="NIR_SIR_4Fe-4S"/>
</dbReference>
<proteinExistence type="predicted"/>
<keyword evidence="3" id="KW-0479">Metal-binding</keyword>
<dbReference type="GO" id="GO:0016491">
    <property type="term" value="F:oxidoreductase activity"/>
    <property type="evidence" value="ECO:0007669"/>
    <property type="project" value="UniProtKB-KW"/>
</dbReference>
<organism evidence="9 10">
    <name type="scientific">Halovibrio salipaludis</name>
    <dbReference type="NCBI Taxonomy" id="2032626"/>
    <lineage>
        <taxon>Bacteria</taxon>
        <taxon>Pseudomonadati</taxon>
        <taxon>Pseudomonadota</taxon>
        <taxon>Gammaproteobacteria</taxon>
        <taxon>Oceanospirillales</taxon>
        <taxon>Halomonadaceae</taxon>
        <taxon>Halovibrio</taxon>
    </lineage>
</organism>
<dbReference type="GO" id="GO:0046872">
    <property type="term" value="F:metal ion binding"/>
    <property type="evidence" value="ECO:0007669"/>
    <property type="project" value="UniProtKB-KW"/>
</dbReference>
<dbReference type="PANTHER" id="PTHR32439">
    <property type="entry name" value="FERREDOXIN--NITRITE REDUCTASE, CHLOROPLASTIC"/>
    <property type="match status" value="1"/>
</dbReference>
<dbReference type="InterPro" id="IPR012798">
    <property type="entry name" value="Cbl_synth_CobG-like"/>
</dbReference>
<dbReference type="PANTHER" id="PTHR32439:SF9">
    <property type="entry name" value="BLR3264 PROTEIN"/>
    <property type="match status" value="1"/>
</dbReference>
<evidence type="ECO:0000313" key="9">
    <source>
        <dbReference type="EMBL" id="PAU81817.1"/>
    </source>
</evidence>
<keyword evidence="2" id="KW-0349">Heme</keyword>
<keyword evidence="10" id="KW-1185">Reference proteome</keyword>
<dbReference type="InterPro" id="IPR036136">
    <property type="entry name" value="Nit/Sulf_reduc_fer-like_dom_sf"/>
</dbReference>
<evidence type="ECO:0000259" key="8">
    <source>
        <dbReference type="Pfam" id="PF03460"/>
    </source>
</evidence>
<dbReference type="RefSeq" id="WP_095615917.1">
    <property type="nucleotide sequence ID" value="NZ_NSKD01000001.1"/>
</dbReference>
<accession>A0A2A2FAW1</accession>
<comment type="caution">
    <text evidence="9">The sequence shown here is derived from an EMBL/GenBank/DDBJ whole genome shotgun (WGS) entry which is preliminary data.</text>
</comment>
<reference evidence="9 10" key="1">
    <citation type="submission" date="2017-08" db="EMBL/GenBank/DDBJ databases">
        <title>Halovibrio sewagensis sp. nov., isolated from wastewater of high salinity.</title>
        <authorList>
            <person name="Dong X."/>
            <person name="Zhang G."/>
        </authorList>
    </citation>
    <scope>NUCLEOTIDE SEQUENCE [LARGE SCALE GENOMIC DNA]</scope>
    <source>
        <strain evidence="9 10">YL5-2</strain>
    </source>
</reference>
<evidence type="ECO:0000256" key="7">
    <source>
        <dbReference type="SAM" id="MobiDB-lite"/>
    </source>
</evidence>
<keyword evidence="4" id="KW-0560">Oxidoreductase</keyword>
<gene>
    <name evidence="9" type="primary">cobG</name>
    <name evidence="9" type="ORF">CK501_01290</name>
</gene>
<dbReference type="AlphaFoldDB" id="A0A2A2FAW1"/>
<dbReference type="EMBL" id="NSKD01000001">
    <property type="protein sequence ID" value="PAU81817.1"/>
    <property type="molecule type" value="Genomic_DNA"/>
</dbReference>
<feature type="domain" description="Nitrite/Sulfite reductase ferredoxin-like" evidence="8">
    <location>
        <begin position="18"/>
        <end position="81"/>
    </location>
</feature>
<protein>
    <submittedName>
        <fullName evidence="9">Precorrin-3B synthase</fullName>
    </submittedName>
</protein>
<dbReference type="InterPro" id="IPR005117">
    <property type="entry name" value="NiRdtase/SiRdtase_haem-b_fer"/>
</dbReference>
<dbReference type="SUPFAM" id="SSF56014">
    <property type="entry name" value="Nitrite and sulphite reductase 4Fe-4S domain-like"/>
    <property type="match status" value="2"/>
</dbReference>
<name>A0A2A2FAW1_9GAMM</name>
<dbReference type="Gene3D" id="3.90.480.10">
    <property type="entry name" value="Sulfite Reductase Hemoprotein,Domain 2"/>
    <property type="match status" value="1"/>
</dbReference>
<evidence type="ECO:0000256" key="5">
    <source>
        <dbReference type="ARBA" id="ARBA00023004"/>
    </source>
</evidence>
<dbReference type="Gene3D" id="3.30.413.10">
    <property type="entry name" value="Sulfite Reductase Hemoprotein, domain 1"/>
    <property type="match status" value="2"/>
</dbReference>